<dbReference type="AlphaFoldDB" id="A0A066XWK9"/>
<sequence length="72" mass="7841">MKFSLAILATAMVAAVSAAPSTTLPLEIRQECLPDGTPCDRHEQCCTYRCTWGSLPPTPEHPARCGNQVWPN</sequence>
<feature type="chain" id="PRO_5001635427" evidence="1">
    <location>
        <begin position="19"/>
        <end position="72"/>
    </location>
</feature>
<comment type="caution">
    <text evidence="2">The sequence shown here is derived from an EMBL/GenBank/DDBJ whole genome shotgun (WGS) entry which is preliminary data.</text>
</comment>
<feature type="signal peptide" evidence="1">
    <location>
        <begin position="1"/>
        <end position="18"/>
    </location>
</feature>
<evidence type="ECO:0000313" key="3">
    <source>
        <dbReference type="Proteomes" id="UP000027238"/>
    </source>
</evidence>
<keyword evidence="3" id="KW-1185">Reference proteome</keyword>
<name>A0A066XWK9_COLSU</name>
<dbReference type="eggNOG" id="ENOG502REMT">
    <property type="taxonomic scope" value="Eukaryota"/>
</dbReference>
<proteinExistence type="predicted"/>
<organism evidence="2 3">
    <name type="scientific">Colletotrichum sublineola</name>
    <name type="common">Sorghum anthracnose fungus</name>
    <dbReference type="NCBI Taxonomy" id="1173701"/>
    <lineage>
        <taxon>Eukaryota</taxon>
        <taxon>Fungi</taxon>
        <taxon>Dikarya</taxon>
        <taxon>Ascomycota</taxon>
        <taxon>Pezizomycotina</taxon>
        <taxon>Sordariomycetes</taxon>
        <taxon>Hypocreomycetidae</taxon>
        <taxon>Glomerellales</taxon>
        <taxon>Glomerellaceae</taxon>
        <taxon>Colletotrichum</taxon>
        <taxon>Colletotrichum graminicola species complex</taxon>
    </lineage>
</organism>
<keyword evidence="1" id="KW-0732">Signal</keyword>
<reference evidence="3" key="1">
    <citation type="journal article" date="2014" name="Genome Announc.">
        <title>Draft genome sequence of Colletotrichum sublineola, a destructive pathogen of cultivated sorghum.</title>
        <authorList>
            <person name="Baroncelli R."/>
            <person name="Sanz-Martin J.M."/>
            <person name="Rech G.E."/>
            <person name="Sukno S.A."/>
            <person name="Thon M.R."/>
        </authorList>
    </citation>
    <scope>NUCLEOTIDE SEQUENCE [LARGE SCALE GENOMIC DNA]</scope>
    <source>
        <strain evidence="3">TX430BB</strain>
    </source>
</reference>
<accession>A0A066XWK9</accession>
<dbReference type="OrthoDB" id="10418783at2759"/>
<protein>
    <submittedName>
        <fullName evidence="2">Uncharacterized protein</fullName>
    </submittedName>
</protein>
<gene>
    <name evidence="2" type="ORF">CSUB01_08404</name>
</gene>
<dbReference type="HOGENOM" id="CLU_2722118_0_0_1"/>
<dbReference type="Proteomes" id="UP000027238">
    <property type="component" value="Unassembled WGS sequence"/>
</dbReference>
<dbReference type="OMA" id="PARCGNQ"/>
<dbReference type="EMBL" id="JMSE01000357">
    <property type="protein sequence ID" value="KDN70350.1"/>
    <property type="molecule type" value="Genomic_DNA"/>
</dbReference>
<evidence type="ECO:0000313" key="2">
    <source>
        <dbReference type="EMBL" id="KDN70350.1"/>
    </source>
</evidence>
<evidence type="ECO:0000256" key="1">
    <source>
        <dbReference type="SAM" id="SignalP"/>
    </source>
</evidence>